<keyword evidence="2" id="KW-1185">Reference proteome</keyword>
<evidence type="ECO:0000313" key="1">
    <source>
        <dbReference type="EMBL" id="PZX15248.1"/>
    </source>
</evidence>
<dbReference type="OrthoDB" id="7651124at2"/>
<sequence>MPAVPFQEWLDKVGDCYLTGDFDAYCSCFELPIAFITDQALTMIADETSLRSGFDAWRRMLESQRMTHMIRIARDVHVLSGSLISGVYVTHLMKDANRICPEFNSSATLRLVDGEWRAMGVTWGLSNASFPIVVPRVKP</sequence>
<evidence type="ECO:0000313" key="2">
    <source>
        <dbReference type="Proteomes" id="UP000248916"/>
    </source>
</evidence>
<evidence type="ECO:0008006" key="3">
    <source>
        <dbReference type="Google" id="ProtNLM"/>
    </source>
</evidence>
<dbReference type="Proteomes" id="UP000248916">
    <property type="component" value="Unassembled WGS sequence"/>
</dbReference>
<dbReference type="SUPFAM" id="SSF54427">
    <property type="entry name" value="NTF2-like"/>
    <property type="match status" value="1"/>
</dbReference>
<organism evidence="1 2">
    <name type="scientific">Palleronia aestuarii</name>
    <dbReference type="NCBI Taxonomy" id="568105"/>
    <lineage>
        <taxon>Bacteria</taxon>
        <taxon>Pseudomonadati</taxon>
        <taxon>Pseudomonadota</taxon>
        <taxon>Alphaproteobacteria</taxon>
        <taxon>Rhodobacterales</taxon>
        <taxon>Roseobacteraceae</taxon>
        <taxon>Palleronia</taxon>
    </lineage>
</organism>
<dbReference type="AlphaFoldDB" id="A0A2W7N5D1"/>
<name>A0A2W7N5D1_9RHOB</name>
<reference evidence="1 2" key="1">
    <citation type="submission" date="2018-06" db="EMBL/GenBank/DDBJ databases">
        <title>Genomic Encyclopedia of Archaeal and Bacterial Type Strains, Phase II (KMG-II): from individual species to whole genera.</title>
        <authorList>
            <person name="Goeker M."/>
        </authorList>
    </citation>
    <scope>NUCLEOTIDE SEQUENCE [LARGE SCALE GENOMIC DNA]</scope>
    <source>
        <strain evidence="1 2">DSM 22009</strain>
    </source>
</reference>
<gene>
    <name evidence="1" type="ORF">LX81_02551</name>
</gene>
<dbReference type="EMBL" id="QKZL01000010">
    <property type="protein sequence ID" value="PZX15248.1"/>
    <property type="molecule type" value="Genomic_DNA"/>
</dbReference>
<dbReference type="InterPro" id="IPR032710">
    <property type="entry name" value="NTF2-like_dom_sf"/>
</dbReference>
<accession>A0A2W7N5D1</accession>
<proteinExistence type="predicted"/>
<protein>
    <recommendedName>
        <fullName evidence="3">SnoaL-like protein</fullName>
    </recommendedName>
</protein>
<dbReference type="RefSeq" id="WP_111537682.1">
    <property type="nucleotide sequence ID" value="NZ_QKZL01000010.1"/>
</dbReference>
<comment type="caution">
    <text evidence="1">The sequence shown here is derived from an EMBL/GenBank/DDBJ whole genome shotgun (WGS) entry which is preliminary data.</text>
</comment>